<dbReference type="InterPro" id="IPR029058">
    <property type="entry name" value="AB_hydrolase_fold"/>
</dbReference>
<keyword evidence="1" id="KW-0812">Transmembrane</keyword>
<accession>A0A0L7TGK7</accession>
<dbReference type="OrthoDB" id="8476759at2"/>
<feature type="transmembrane region" description="Helical" evidence="1">
    <location>
        <begin position="12"/>
        <end position="30"/>
    </location>
</feature>
<dbReference type="PATRIC" id="fig|1560201.3.peg.1027"/>
<name>A0A0L7TGK7_9GAMM</name>
<evidence type="ECO:0000259" key="2">
    <source>
        <dbReference type="Pfam" id="PF12146"/>
    </source>
</evidence>
<feature type="domain" description="Serine aminopeptidase S33" evidence="2">
    <location>
        <begin position="117"/>
        <end position="239"/>
    </location>
</feature>
<keyword evidence="1" id="KW-0472">Membrane</keyword>
<evidence type="ECO:0000256" key="1">
    <source>
        <dbReference type="SAM" id="Phobius"/>
    </source>
</evidence>
<evidence type="ECO:0000313" key="4">
    <source>
        <dbReference type="EMBL" id="KOC94489.1"/>
    </source>
</evidence>
<protein>
    <submittedName>
        <fullName evidence="4">Membrane protein</fullName>
    </submittedName>
</protein>
<dbReference type="Gene3D" id="3.40.50.1820">
    <property type="entry name" value="alpha/beta hydrolase"/>
    <property type="match status" value="1"/>
</dbReference>
<dbReference type="RefSeq" id="WP_052898122.1">
    <property type="nucleotide sequence ID" value="NZ_JRXE01000005.1"/>
</dbReference>
<comment type="caution">
    <text evidence="4">The sequence shown here is derived from an EMBL/GenBank/DDBJ whole genome shotgun (WGS) entry which is preliminary data.</text>
</comment>
<dbReference type="STRING" id="1560201.NG42_04765"/>
<evidence type="ECO:0000313" key="5">
    <source>
        <dbReference type="Proteomes" id="UP000036851"/>
    </source>
</evidence>
<organism evidence="4 5">
    <name type="scientific">Winslowiella iniecta</name>
    <dbReference type="NCBI Taxonomy" id="1560201"/>
    <lineage>
        <taxon>Bacteria</taxon>
        <taxon>Pseudomonadati</taxon>
        <taxon>Pseudomonadota</taxon>
        <taxon>Gammaproteobacteria</taxon>
        <taxon>Enterobacterales</taxon>
        <taxon>Erwiniaceae</taxon>
        <taxon>Winslowiella</taxon>
    </lineage>
</organism>
<sequence>MLKRTKTWLKRTIILFVILAIVLLAIRITVTERGPDLELWHTYVPDELSASAMDRADWAAWTENESRVFAEVKANVTDKLSDDQPETFNRYAAKSPVYPESFAHDWNRSYILQPQGKPRGAVVLLHGLTDSPYSLRHFAENYQQHGFVAVAIRLPGHGTVPGGLTRVNWEDWMAATRLAVREARQRVPADAPLHIMGFSNGGALAMKYALDALDDPQLVVPQRLILISPMIGVSGYARYAGLAGLPSLLPAFARTAWLGILPEFNPFKYNSFPVKAARQSYLLTRALQKEILDISRANRLNRLPPVLTFQSVADATVSTPAVINALYNQLPANGSELVLFDVNQSVRLSPLMRSSSLHASEHLLPPPPRRYTTTLITNASHTSSEAVAIRTLAGESVSVTEPLGIKYPMDIYSLSHVSLPFPQSDSLYGRYPTTPNEFGVSFGSLTPRGERSVLIVSLDMLMRISSNPFYSWMLQRVNQTLPE</sequence>
<dbReference type="InterPro" id="IPR022742">
    <property type="entry name" value="Hydrolase_4"/>
</dbReference>
<dbReference type="PANTHER" id="PTHR11614">
    <property type="entry name" value="PHOSPHOLIPASE-RELATED"/>
    <property type="match status" value="1"/>
</dbReference>
<dbReference type="EMBL" id="JRXE01000005">
    <property type="protein sequence ID" value="KOC91559.1"/>
    <property type="molecule type" value="Genomic_DNA"/>
</dbReference>
<dbReference type="Proteomes" id="UP000037088">
    <property type="component" value="Unassembled WGS sequence"/>
</dbReference>
<dbReference type="SUPFAM" id="SSF53474">
    <property type="entry name" value="alpha/beta-Hydrolases"/>
    <property type="match status" value="1"/>
</dbReference>
<keyword evidence="1" id="KW-1133">Transmembrane helix</keyword>
<proteinExistence type="predicted"/>
<reference evidence="5 6" key="1">
    <citation type="journal article" date="2015" name="Int. J. Syst. Evol. Microbiol.">
        <title>Erwinia iniecta sp. nov., isolated from Russian wheat aphids (Diuraphis noxia).</title>
        <authorList>
            <person name="Campillo T."/>
            <person name="Luna E."/>
            <person name="Portier P."/>
            <person name="Fischer-Le Saux M."/>
            <person name="Lapitan N."/>
            <person name="Tisserat N.A."/>
            <person name="Leach J.E."/>
        </authorList>
    </citation>
    <scope>NUCLEOTIDE SEQUENCE [LARGE SCALE GENOMIC DNA]</scope>
    <source>
        <strain evidence="3 6">B120</strain>
        <strain evidence="4 5">B149</strain>
    </source>
</reference>
<dbReference type="AlphaFoldDB" id="A0A0L7TGK7"/>
<gene>
    <name evidence="3" type="ORF">NG42_04765</name>
    <name evidence="4" type="ORF">NG43_04735</name>
</gene>
<dbReference type="Pfam" id="PF12146">
    <property type="entry name" value="Hydrolase_4"/>
    <property type="match status" value="1"/>
</dbReference>
<dbReference type="EMBL" id="JRXF01000005">
    <property type="protein sequence ID" value="KOC94489.1"/>
    <property type="molecule type" value="Genomic_DNA"/>
</dbReference>
<evidence type="ECO:0000313" key="3">
    <source>
        <dbReference type="EMBL" id="KOC91559.1"/>
    </source>
</evidence>
<evidence type="ECO:0000313" key="6">
    <source>
        <dbReference type="Proteomes" id="UP000037088"/>
    </source>
</evidence>
<keyword evidence="6" id="KW-1185">Reference proteome</keyword>
<dbReference type="InterPro" id="IPR051044">
    <property type="entry name" value="MAG_DAG_Lipase"/>
</dbReference>
<dbReference type="Proteomes" id="UP000036851">
    <property type="component" value="Unassembled WGS sequence"/>
</dbReference>